<feature type="compositionally biased region" description="Low complexity" evidence="1">
    <location>
        <begin position="183"/>
        <end position="192"/>
    </location>
</feature>
<proteinExistence type="predicted"/>
<feature type="chain" id="PRO_5032878371" evidence="2">
    <location>
        <begin position="19"/>
        <end position="202"/>
    </location>
</feature>
<evidence type="ECO:0000256" key="1">
    <source>
        <dbReference type="SAM" id="MobiDB-lite"/>
    </source>
</evidence>
<feature type="region of interest" description="Disordered" evidence="1">
    <location>
        <begin position="179"/>
        <end position="202"/>
    </location>
</feature>
<dbReference type="EMBL" id="CAJNNW010032164">
    <property type="protein sequence ID" value="CAE8711461.1"/>
    <property type="molecule type" value="Genomic_DNA"/>
</dbReference>
<sequence>MCARIAAIITSSLALAAAAAPEAVVTKHSVQSSPAKVMRAANKMFDSFHQVKTATDKALMDSVRRARPESRRRLADGAQCQWADGECSPDSTCRRLASQSACAEAASCSWDSNACSVDESQLNAFLLEGGDCGWMSAQCSMYGADSADCVEANGCFRDVLWVASNGTCAEQPPCAEQPHTHAHTSTTTRNTTDPASNSAHLL</sequence>
<accession>A0A813KX51</accession>
<feature type="signal peptide" evidence="2">
    <location>
        <begin position="1"/>
        <end position="18"/>
    </location>
</feature>
<reference evidence="3" key="1">
    <citation type="submission" date="2021-02" db="EMBL/GenBank/DDBJ databases">
        <authorList>
            <person name="Dougan E. K."/>
            <person name="Rhodes N."/>
            <person name="Thang M."/>
            <person name="Chan C."/>
        </authorList>
    </citation>
    <scope>NUCLEOTIDE SEQUENCE</scope>
</reference>
<evidence type="ECO:0000313" key="4">
    <source>
        <dbReference type="Proteomes" id="UP000626109"/>
    </source>
</evidence>
<dbReference type="Proteomes" id="UP000626109">
    <property type="component" value="Unassembled WGS sequence"/>
</dbReference>
<dbReference type="AlphaFoldDB" id="A0A813KX51"/>
<feature type="compositionally biased region" description="Polar residues" evidence="1">
    <location>
        <begin position="193"/>
        <end position="202"/>
    </location>
</feature>
<keyword evidence="2" id="KW-0732">Signal</keyword>
<organism evidence="3 4">
    <name type="scientific">Polarella glacialis</name>
    <name type="common">Dinoflagellate</name>
    <dbReference type="NCBI Taxonomy" id="89957"/>
    <lineage>
        <taxon>Eukaryota</taxon>
        <taxon>Sar</taxon>
        <taxon>Alveolata</taxon>
        <taxon>Dinophyceae</taxon>
        <taxon>Suessiales</taxon>
        <taxon>Suessiaceae</taxon>
        <taxon>Polarella</taxon>
    </lineage>
</organism>
<protein>
    <submittedName>
        <fullName evidence="3">Uncharacterized protein</fullName>
    </submittedName>
</protein>
<name>A0A813KX51_POLGL</name>
<evidence type="ECO:0000256" key="2">
    <source>
        <dbReference type="SAM" id="SignalP"/>
    </source>
</evidence>
<gene>
    <name evidence="3" type="ORF">PGLA2088_LOCUS36485</name>
</gene>
<evidence type="ECO:0000313" key="3">
    <source>
        <dbReference type="EMBL" id="CAE8711461.1"/>
    </source>
</evidence>
<comment type="caution">
    <text evidence="3">The sequence shown here is derived from an EMBL/GenBank/DDBJ whole genome shotgun (WGS) entry which is preliminary data.</text>
</comment>